<organism evidence="1 2">
    <name type="scientific">Trifolium medium</name>
    <dbReference type="NCBI Taxonomy" id="97028"/>
    <lineage>
        <taxon>Eukaryota</taxon>
        <taxon>Viridiplantae</taxon>
        <taxon>Streptophyta</taxon>
        <taxon>Embryophyta</taxon>
        <taxon>Tracheophyta</taxon>
        <taxon>Spermatophyta</taxon>
        <taxon>Magnoliopsida</taxon>
        <taxon>eudicotyledons</taxon>
        <taxon>Gunneridae</taxon>
        <taxon>Pentapetalae</taxon>
        <taxon>rosids</taxon>
        <taxon>fabids</taxon>
        <taxon>Fabales</taxon>
        <taxon>Fabaceae</taxon>
        <taxon>Papilionoideae</taxon>
        <taxon>50 kb inversion clade</taxon>
        <taxon>NPAAA clade</taxon>
        <taxon>Hologalegina</taxon>
        <taxon>IRL clade</taxon>
        <taxon>Trifolieae</taxon>
        <taxon>Trifolium</taxon>
    </lineage>
</organism>
<evidence type="ECO:0000313" key="2">
    <source>
        <dbReference type="Proteomes" id="UP000265520"/>
    </source>
</evidence>
<evidence type="ECO:0000313" key="1">
    <source>
        <dbReference type="EMBL" id="MCI69520.1"/>
    </source>
</evidence>
<keyword evidence="2" id="KW-1185">Reference proteome</keyword>
<feature type="non-terminal residue" evidence="1">
    <location>
        <position position="1"/>
    </location>
</feature>
<name>A0A392UAQ5_9FABA</name>
<sequence length="49" mass="5797">SRSETFRWRDFRAFIANLAIFAGDYGTRFRCGFLEEISLDLATFANRRM</sequence>
<proteinExistence type="predicted"/>
<protein>
    <submittedName>
        <fullName evidence="1">Uncharacterized protein</fullName>
    </submittedName>
</protein>
<reference evidence="1 2" key="1">
    <citation type="journal article" date="2018" name="Front. Plant Sci.">
        <title>Red Clover (Trifolium pratense) and Zigzag Clover (T. medium) - A Picture of Genomic Similarities and Differences.</title>
        <authorList>
            <person name="Dluhosova J."/>
            <person name="Istvanek J."/>
            <person name="Nedelnik J."/>
            <person name="Repkova J."/>
        </authorList>
    </citation>
    <scope>NUCLEOTIDE SEQUENCE [LARGE SCALE GENOMIC DNA]</scope>
    <source>
        <strain evidence="2">cv. 10/8</strain>
        <tissue evidence="1">Leaf</tissue>
    </source>
</reference>
<dbReference type="AlphaFoldDB" id="A0A392UAQ5"/>
<dbReference type="Proteomes" id="UP000265520">
    <property type="component" value="Unassembled WGS sequence"/>
</dbReference>
<dbReference type="EMBL" id="LXQA010757929">
    <property type="protein sequence ID" value="MCI69520.1"/>
    <property type="molecule type" value="Genomic_DNA"/>
</dbReference>
<comment type="caution">
    <text evidence="1">The sequence shown here is derived from an EMBL/GenBank/DDBJ whole genome shotgun (WGS) entry which is preliminary data.</text>
</comment>
<accession>A0A392UAQ5</accession>